<dbReference type="PANTHER" id="PTHR40278">
    <property type="entry name" value="DNA UTILIZATION PROTEIN HOFN"/>
    <property type="match status" value="1"/>
</dbReference>
<evidence type="ECO:0000256" key="2">
    <source>
        <dbReference type="SAM" id="Phobius"/>
    </source>
</evidence>
<proteinExistence type="predicted"/>
<dbReference type="KEGG" id="spoa:EQM13_09370"/>
<dbReference type="Pfam" id="PF05137">
    <property type="entry name" value="PilN"/>
    <property type="match status" value="1"/>
</dbReference>
<dbReference type="InterPro" id="IPR052534">
    <property type="entry name" value="Extracell_DNA_Util/SecSys_Comp"/>
</dbReference>
<feature type="region of interest" description="Disordered" evidence="1">
    <location>
        <begin position="184"/>
        <end position="221"/>
    </location>
</feature>
<gene>
    <name evidence="3" type="ORF">EQM13_09370</name>
</gene>
<evidence type="ECO:0008006" key="5">
    <source>
        <dbReference type="Google" id="ProtNLM"/>
    </source>
</evidence>
<accession>A0A410QD47</accession>
<dbReference type="AlphaFoldDB" id="A0A410QD47"/>
<keyword evidence="2" id="KW-1133">Transmembrane helix</keyword>
<keyword evidence="4" id="KW-1185">Reference proteome</keyword>
<dbReference type="PANTHER" id="PTHR40278:SF1">
    <property type="entry name" value="DNA UTILIZATION PROTEIN HOFN"/>
    <property type="match status" value="1"/>
</dbReference>
<evidence type="ECO:0000313" key="3">
    <source>
        <dbReference type="EMBL" id="QAT61784.1"/>
    </source>
</evidence>
<dbReference type="EMBL" id="CP035282">
    <property type="protein sequence ID" value="QAT61784.1"/>
    <property type="molecule type" value="Genomic_DNA"/>
</dbReference>
<dbReference type="InterPro" id="IPR007813">
    <property type="entry name" value="PilN"/>
</dbReference>
<organism evidence="3 4">
    <name type="scientific">Acidilutibacter cellobiosedens</name>
    <dbReference type="NCBI Taxonomy" id="2507161"/>
    <lineage>
        <taxon>Bacteria</taxon>
        <taxon>Bacillati</taxon>
        <taxon>Bacillota</taxon>
        <taxon>Tissierellia</taxon>
        <taxon>Tissierellales</taxon>
        <taxon>Acidilutibacteraceae</taxon>
        <taxon>Acidilutibacter</taxon>
    </lineage>
</organism>
<evidence type="ECO:0000313" key="4">
    <source>
        <dbReference type="Proteomes" id="UP000287969"/>
    </source>
</evidence>
<keyword evidence="2" id="KW-0812">Transmembrane</keyword>
<feature type="transmembrane region" description="Helical" evidence="2">
    <location>
        <begin position="25"/>
        <end position="44"/>
    </location>
</feature>
<feature type="compositionally biased region" description="Basic and acidic residues" evidence="1">
    <location>
        <begin position="185"/>
        <end position="205"/>
    </location>
</feature>
<reference evidence="4" key="1">
    <citation type="submission" date="2019-01" db="EMBL/GenBank/DDBJ databases">
        <title>Draft genomes of a novel of Sporanaerobacter strains.</title>
        <authorList>
            <person name="Ma S."/>
        </authorList>
    </citation>
    <scope>NUCLEOTIDE SEQUENCE [LARGE SCALE GENOMIC DNA]</scope>
    <source>
        <strain evidence="4">NJN-17</strain>
    </source>
</reference>
<name>A0A410QD47_9FIRM</name>
<dbReference type="Proteomes" id="UP000287969">
    <property type="component" value="Chromosome"/>
</dbReference>
<dbReference type="OrthoDB" id="1707667at2"/>
<sequence>MRDLNFFEPYIEKKNERTNKINKEIIFYFSIALVIIFTAIYSVSNAIRVRKLSRETLLLKEKVEDEGAKEEVKYTENKEKELKSQEEIVTGLNKADEKITSMDKIDNAILEKITDKMPDNLFLTSININPSSIEISGNSKNRYLIADFERGLNEIKDFKSIFISDISSRESYYNFTLNIQFEGVKNSDGEKSTEGTKRESHKDSSGEENSQDELQNKPDGE</sequence>
<evidence type="ECO:0000256" key="1">
    <source>
        <dbReference type="SAM" id="MobiDB-lite"/>
    </source>
</evidence>
<protein>
    <recommendedName>
        <fullName evidence="5">PilN domain-containing protein</fullName>
    </recommendedName>
</protein>
<keyword evidence="2" id="KW-0472">Membrane</keyword>
<dbReference type="RefSeq" id="WP_128752503.1">
    <property type="nucleotide sequence ID" value="NZ_CP035282.1"/>
</dbReference>